<gene>
    <name evidence="2" type="ORF">ACI2I3_04905</name>
</gene>
<dbReference type="RefSeq" id="WP_404671967.1">
    <property type="nucleotide sequence ID" value="NZ_JBJDPD010000005.1"/>
</dbReference>
<evidence type="ECO:0000259" key="1">
    <source>
        <dbReference type="Pfam" id="PF00551"/>
    </source>
</evidence>
<proteinExistence type="predicted"/>
<reference evidence="2 3" key="1">
    <citation type="submission" date="2024-11" db="EMBL/GenBank/DDBJ databases">
        <title>The Natural Products Discovery Center: Release of the First 8490 Sequenced Strains for Exploring Actinobacteria Biosynthetic Diversity.</title>
        <authorList>
            <person name="Kalkreuter E."/>
            <person name="Kautsar S.A."/>
            <person name="Yang D."/>
            <person name="Bader C.D."/>
            <person name="Teijaro C.N."/>
            <person name="Fluegel L."/>
            <person name="Davis C.M."/>
            <person name="Simpson J.R."/>
            <person name="Lauterbach L."/>
            <person name="Steele A.D."/>
            <person name="Gui C."/>
            <person name="Meng S."/>
            <person name="Li G."/>
            <person name="Viehrig K."/>
            <person name="Ye F."/>
            <person name="Su P."/>
            <person name="Kiefer A.F."/>
            <person name="Nichols A."/>
            <person name="Cepeda A.J."/>
            <person name="Yan W."/>
            <person name="Fan B."/>
            <person name="Jiang Y."/>
            <person name="Adhikari A."/>
            <person name="Zheng C.-J."/>
            <person name="Schuster L."/>
            <person name="Cowan T.M."/>
            <person name="Smanski M.J."/>
            <person name="Chevrette M.G."/>
            <person name="De Carvalho L.P.S."/>
            <person name="Shen B."/>
        </authorList>
    </citation>
    <scope>NUCLEOTIDE SEQUENCE [LARGE SCALE GENOMIC DNA]</scope>
    <source>
        <strain evidence="2 3">NPDC077433</strain>
    </source>
</reference>
<organism evidence="2 3">
    <name type="scientific">Psychrobacter namhaensis</name>
    <dbReference type="NCBI Taxonomy" id="292734"/>
    <lineage>
        <taxon>Bacteria</taxon>
        <taxon>Pseudomonadati</taxon>
        <taxon>Pseudomonadota</taxon>
        <taxon>Gammaproteobacteria</taxon>
        <taxon>Moraxellales</taxon>
        <taxon>Moraxellaceae</taxon>
        <taxon>Psychrobacter</taxon>
    </lineage>
</organism>
<evidence type="ECO:0000313" key="3">
    <source>
        <dbReference type="Proteomes" id="UP001620234"/>
    </source>
</evidence>
<dbReference type="EMBL" id="JBJDPD010000005">
    <property type="protein sequence ID" value="MFK4000675.1"/>
    <property type="molecule type" value="Genomic_DNA"/>
</dbReference>
<name>A0ABW8L6Z7_9GAMM</name>
<accession>A0ABW8L6Z7</accession>
<dbReference type="SUPFAM" id="SSF53328">
    <property type="entry name" value="Formyltransferase"/>
    <property type="match status" value="1"/>
</dbReference>
<keyword evidence="3" id="KW-1185">Reference proteome</keyword>
<comment type="caution">
    <text evidence="2">The sequence shown here is derived from an EMBL/GenBank/DDBJ whole genome shotgun (WGS) entry which is preliminary data.</text>
</comment>
<dbReference type="InterPro" id="IPR036477">
    <property type="entry name" value="Formyl_transf_N_sf"/>
</dbReference>
<evidence type="ECO:0000313" key="2">
    <source>
        <dbReference type="EMBL" id="MFK4000675.1"/>
    </source>
</evidence>
<dbReference type="Gene3D" id="3.40.50.12230">
    <property type="match status" value="1"/>
</dbReference>
<feature type="domain" description="Formyl transferase N-terminal" evidence="1">
    <location>
        <begin position="27"/>
        <end position="138"/>
    </location>
</feature>
<sequence>MNISFLCSDQFHPVNEYIDKWIEQHFSEHHIELVSSKSELSGGDLLFLISCSEIINSEDRSSYKACLVIHASDLPLGRGWSPHIWQILEGKNDIIISLLEAEDKVDSGRIWKKLNLKISRHALWNEINEKLFEKEIELIDFAVSNFDSVIPEPQDFNLKPTYYPKRTPADSKIDAFKSIASQFDSIRVCDPHRFPAFFEMEGKKYKIILERIND</sequence>
<dbReference type="Pfam" id="PF00551">
    <property type="entry name" value="Formyl_trans_N"/>
    <property type="match status" value="1"/>
</dbReference>
<dbReference type="InterPro" id="IPR002376">
    <property type="entry name" value="Formyl_transf_N"/>
</dbReference>
<dbReference type="Proteomes" id="UP001620234">
    <property type="component" value="Unassembled WGS sequence"/>
</dbReference>
<protein>
    <submittedName>
        <fullName evidence="2">Formyltransferase family protein</fullName>
    </submittedName>
</protein>